<dbReference type="EMBL" id="SGWQ01000006">
    <property type="protein sequence ID" value="RZS36978.1"/>
    <property type="molecule type" value="Genomic_DNA"/>
</dbReference>
<comment type="caution">
    <text evidence="1">The sequence shown here is derived from an EMBL/GenBank/DDBJ whole genome shotgun (WGS) entry which is preliminary data.</text>
</comment>
<protein>
    <submittedName>
        <fullName evidence="1">Uncharacterized protein</fullName>
    </submittedName>
</protein>
<evidence type="ECO:0000313" key="1">
    <source>
        <dbReference type="EMBL" id="RZS36978.1"/>
    </source>
</evidence>
<name>A0A4Q7KK47_9PSEU</name>
<sequence>MPDGYSARLAALDAAAGRLRGAADGLGKAPSPPEPPPLGVATAAVADLVARLGKQTGIAVGGLGAASDAVAKSRKTYRASDVFARERLPRPR</sequence>
<dbReference type="Proteomes" id="UP000294257">
    <property type="component" value="Unassembled WGS sequence"/>
</dbReference>
<reference evidence="1 2" key="1">
    <citation type="submission" date="2019-02" db="EMBL/GenBank/DDBJ databases">
        <title>Genomic Encyclopedia of Type Strains, Phase IV (KMG-IV): sequencing the most valuable type-strain genomes for metagenomic binning, comparative biology and taxonomic classification.</title>
        <authorList>
            <person name="Goeker M."/>
        </authorList>
    </citation>
    <scope>NUCLEOTIDE SEQUENCE [LARGE SCALE GENOMIC DNA]</scope>
    <source>
        <strain evidence="1 2">DSM 101727</strain>
    </source>
</reference>
<gene>
    <name evidence="1" type="ORF">EV193_106213</name>
</gene>
<evidence type="ECO:0000313" key="2">
    <source>
        <dbReference type="Proteomes" id="UP000294257"/>
    </source>
</evidence>
<organism evidence="1 2">
    <name type="scientific">Herbihabitans rhizosphaerae</name>
    <dbReference type="NCBI Taxonomy" id="1872711"/>
    <lineage>
        <taxon>Bacteria</taxon>
        <taxon>Bacillati</taxon>
        <taxon>Actinomycetota</taxon>
        <taxon>Actinomycetes</taxon>
        <taxon>Pseudonocardiales</taxon>
        <taxon>Pseudonocardiaceae</taxon>
        <taxon>Herbihabitans</taxon>
    </lineage>
</organism>
<proteinExistence type="predicted"/>
<keyword evidence="2" id="KW-1185">Reference proteome</keyword>
<accession>A0A4Q7KK47</accession>
<dbReference type="RefSeq" id="WP_130345589.1">
    <property type="nucleotide sequence ID" value="NZ_SGWQ01000006.1"/>
</dbReference>
<dbReference type="AlphaFoldDB" id="A0A4Q7KK47"/>